<dbReference type="Proteomes" id="UP000184073">
    <property type="component" value="Unassembled WGS sequence"/>
</dbReference>
<keyword evidence="9" id="KW-1185">Reference proteome</keyword>
<dbReference type="PANTHER" id="PTHR47540:SF3">
    <property type="entry name" value="ZN(II)2CYS6 TRANSCRIPTION FACTOR (EUROFUNG)"/>
    <property type="match status" value="1"/>
</dbReference>
<dbReference type="Pfam" id="PF00172">
    <property type="entry name" value="Zn_clus"/>
    <property type="match status" value="1"/>
</dbReference>
<dbReference type="AlphaFoldDB" id="A0A1L9PYW0"/>
<reference evidence="9" key="1">
    <citation type="journal article" date="2017" name="Genome Biol.">
        <title>Comparative genomics reveals high biological diversity and specific adaptations in the industrially and medically important fungal genus Aspergillus.</title>
        <authorList>
            <person name="de Vries R.P."/>
            <person name="Riley R."/>
            <person name="Wiebenga A."/>
            <person name="Aguilar-Osorio G."/>
            <person name="Amillis S."/>
            <person name="Uchima C.A."/>
            <person name="Anderluh G."/>
            <person name="Asadollahi M."/>
            <person name="Askin M."/>
            <person name="Barry K."/>
            <person name="Battaglia E."/>
            <person name="Bayram O."/>
            <person name="Benocci T."/>
            <person name="Braus-Stromeyer S.A."/>
            <person name="Caldana C."/>
            <person name="Canovas D."/>
            <person name="Cerqueira G.C."/>
            <person name="Chen F."/>
            <person name="Chen W."/>
            <person name="Choi C."/>
            <person name="Clum A."/>
            <person name="Dos Santos R.A."/>
            <person name="Damasio A.R."/>
            <person name="Diallinas G."/>
            <person name="Emri T."/>
            <person name="Fekete E."/>
            <person name="Flipphi M."/>
            <person name="Freyberg S."/>
            <person name="Gallo A."/>
            <person name="Gournas C."/>
            <person name="Habgood R."/>
            <person name="Hainaut M."/>
            <person name="Harispe M.L."/>
            <person name="Henrissat B."/>
            <person name="Hilden K.S."/>
            <person name="Hope R."/>
            <person name="Hossain A."/>
            <person name="Karabika E."/>
            <person name="Karaffa L."/>
            <person name="Karanyi Z."/>
            <person name="Krasevec N."/>
            <person name="Kuo A."/>
            <person name="Kusch H."/>
            <person name="LaButti K."/>
            <person name="Lagendijk E.L."/>
            <person name="Lapidus A."/>
            <person name="Levasseur A."/>
            <person name="Lindquist E."/>
            <person name="Lipzen A."/>
            <person name="Logrieco A.F."/>
            <person name="MacCabe A."/>
            <person name="Maekelae M.R."/>
            <person name="Malavazi I."/>
            <person name="Melin P."/>
            <person name="Meyer V."/>
            <person name="Mielnichuk N."/>
            <person name="Miskei M."/>
            <person name="Molnar A.P."/>
            <person name="Mule G."/>
            <person name="Ngan C.Y."/>
            <person name="Orejas M."/>
            <person name="Orosz E."/>
            <person name="Ouedraogo J.P."/>
            <person name="Overkamp K.M."/>
            <person name="Park H.-S."/>
            <person name="Perrone G."/>
            <person name="Piumi F."/>
            <person name="Punt P.J."/>
            <person name="Ram A.F."/>
            <person name="Ramon A."/>
            <person name="Rauscher S."/>
            <person name="Record E."/>
            <person name="Riano-Pachon D.M."/>
            <person name="Robert V."/>
            <person name="Roehrig J."/>
            <person name="Ruller R."/>
            <person name="Salamov A."/>
            <person name="Salih N.S."/>
            <person name="Samson R.A."/>
            <person name="Sandor E."/>
            <person name="Sanguinetti M."/>
            <person name="Schuetze T."/>
            <person name="Sepcic K."/>
            <person name="Shelest E."/>
            <person name="Sherlock G."/>
            <person name="Sophianopoulou V."/>
            <person name="Squina F.M."/>
            <person name="Sun H."/>
            <person name="Susca A."/>
            <person name="Todd R.B."/>
            <person name="Tsang A."/>
            <person name="Unkles S.E."/>
            <person name="van de Wiele N."/>
            <person name="van Rossen-Uffink D."/>
            <person name="Oliveira J.V."/>
            <person name="Vesth T.C."/>
            <person name="Visser J."/>
            <person name="Yu J.-H."/>
            <person name="Zhou M."/>
            <person name="Andersen M.R."/>
            <person name="Archer D.B."/>
            <person name="Baker S.E."/>
            <person name="Benoit I."/>
            <person name="Brakhage A.A."/>
            <person name="Braus G.H."/>
            <person name="Fischer R."/>
            <person name="Frisvad J.C."/>
            <person name="Goldman G.H."/>
            <person name="Houbraken J."/>
            <person name="Oakley B."/>
            <person name="Pocsi I."/>
            <person name="Scazzocchio C."/>
            <person name="Seiboth B."/>
            <person name="vanKuyk P.A."/>
            <person name="Wortman J."/>
            <person name="Dyer P.S."/>
            <person name="Grigoriev I.V."/>
        </authorList>
    </citation>
    <scope>NUCLEOTIDE SEQUENCE [LARGE SCALE GENOMIC DNA]</scope>
    <source>
        <strain evidence="9">CBS 583.65</strain>
    </source>
</reference>
<dbReference type="InterPro" id="IPR007219">
    <property type="entry name" value="XnlR_reg_dom"/>
</dbReference>
<dbReference type="EMBL" id="KV878135">
    <property type="protein sequence ID" value="OJJ06632.1"/>
    <property type="molecule type" value="Genomic_DNA"/>
</dbReference>
<dbReference type="SMART" id="SM00906">
    <property type="entry name" value="Fungal_trans"/>
    <property type="match status" value="1"/>
</dbReference>
<dbReference type="InterPro" id="IPR036864">
    <property type="entry name" value="Zn2-C6_fun-type_DNA-bd_sf"/>
</dbReference>
<dbReference type="CDD" id="cd00067">
    <property type="entry name" value="GAL4"/>
    <property type="match status" value="1"/>
</dbReference>
<dbReference type="CDD" id="cd12148">
    <property type="entry name" value="fungal_TF_MHR"/>
    <property type="match status" value="1"/>
</dbReference>
<dbReference type="SMART" id="SM00066">
    <property type="entry name" value="GAL4"/>
    <property type="match status" value="1"/>
</dbReference>
<name>A0A1L9PYW0_ASPVE</name>
<protein>
    <recommendedName>
        <fullName evidence="7">Zn(2)-C6 fungal-type domain-containing protein</fullName>
    </recommendedName>
</protein>
<accession>A0A1L9PYW0</accession>
<dbReference type="PANTHER" id="PTHR47540">
    <property type="entry name" value="THIAMINE REPRESSIBLE GENES REGULATORY PROTEIN THI5"/>
    <property type="match status" value="1"/>
</dbReference>
<dbReference type="GO" id="GO:0045944">
    <property type="term" value="P:positive regulation of transcription by RNA polymerase II"/>
    <property type="evidence" value="ECO:0007669"/>
    <property type="project" value="TreeGrafter"/>
</dbReference>
<evidence type="ECO:0000256" key="2">
    <source>
        <dbReference type="ARBA" id="ARBA00022723"/>
    </source>
</evidence>
<dbReference type="GO" id="GO:0006351">
    <property type="term" value="P:DNA-templated transcription"/>
    <property type="evidence" value="ECO:0007669"/>
    <property type="project" value="InterPro"/>
</dbReference>
<dbReference type="GeneID" id="63723929"/>
<keyword evidence="5" id="KW-0804">Transcription</keyword>
<dbReference type="GO" id="GO:0043565">
    <property type="term" value="F:sequence-specific DNA binding"/>
    <property type="evidence" value="ECO:0007669"/>
    <property type="project" value="TreeGrafter"/>
</dbReference>
<dbReference type="VEuPathDB" id="FungiDB:ASPVEDRAFT_154625"/>
<feature type="domain" description="Zn(2)-C6 fungal-type" evidence="7">
    <location>
        <begin position="43"/>
        <end position="72"/>
    </location>
</feature>
<evidence type="ECO:0000256" key="1">
    <source>
        <dbReference type="ARBA" id="ARBA00004123"/>
    </source>
</evidence>
<evidence type="ECO:0000256" key="5">
    <source>
        <dbReference type="ARBA" id="ARBA00023163"/>
    </source>
</evidence>
<dbReference type="InterPro" id="IPR051711">
    <property type="entry name" value="Stress_Response_Reg"/>
</dbReference>
<dbReference type="SUPFAM" id="SSF57701">
    <property type="entry name" value="Zn2/Cys6 DNA-binding domain"/>
    <property type="match status" value="1"/>
</dbReference>
<evidence type="ECO:0000259" key="7">
    <source>
        <dbReference type="PROSITE" id="PS50048"/>
    </source>
</evidence>
<dbReference type="Pfam" id="PF04082">
    <property type="entry name" value="Fungal_trans"/>
    <property type="match status" value="1"/>
</dbReference>
<dbReference type="PROSITE" id="PS50048">
    <property type="entry name" value="ZN2_CY6_FUNGAL_2"/>
    <property type="match status" value="1"/>
</dbReference>
<keyword evidence="4" id="KW-0238">DNA-binding</keyword>
<comment type="subcellular location">
    <subcellularLocation>
        <location evidence="1">Nucleus</location>
    </subcellularLocation>
</comment>
<dbReference type="RefSeq" id="XP_040672394.1">
    <property type="nucleotide sequence ID" value="XM_040808418.1"/>
</dbReference>
<sequence>MEPGWSRGQTASPSLVLFNPCFSAIAGFTRPAVTMARFRVTRACDRCKKRKIRCNGLQACETCVDRNHSCTYTAPYCRGRLPPRIQDHQENRPPCPASVELAPTDLDGHYFGPASEPAFLLQVQRSLNPSPSVSRVLLTFSSSDDPLPSLEPALEDAMTPEKTAQMVQLFFDCAMPVGQFVHRPTVESWVANPSSDSQLRSHPRRALLHSMFAIVEQHMNPGDTSASRGHFAAAQLQHQIPITLINIQAHLCQCIWLLRESQISQSWELLGVVARHALAIGLHRASYLRDASHYHPVSAESCRRTFWCLYSLDNCLSIALGRPKTLNDLDIDQELPRLEEELGDVENQPSLSLEDGNAALLATVAYFRLGRIISKVLRDFYSCSPRSVTEQMALVTEHLQSLQDWREEFCKVSIPQHSDPGASDRTTLLLRDFLDLVSSHATILITRPLLLESLASSHAASRTHTHTVDKKRDLEFRVGQCEAAALNITDILSDIDYAKRMARAFWFTPFIALSPITVLYSCSCRGLALAQPVTNHLPAASRCQTVLLNIVREDSLAAKYALLVEDIRPRV</sequence>
<gene>
    <name evidence="8" type="ORF">ASPVEDRAFT_154625</name>
</gene>
<proteinExistence type="predicted"/>
<dbReference type="Gene3D" id="4.10.240.10">
    <property type="entry name" value="Zn(2)-C6 fungal-type DNA-binding domain"/>
    <property type="match status" value="1"/>
</dbReference>
<dbReference type="PROSITE" id="PS00463">
    <property type="entry name" value="ZN2_CY6_FUNGAL_1"/>
    <property type="match status" value="1"/>
</dbReference>
<dbReference type="InterPro" id="IPR001138">
    <property type="entry name" value="Zn2Cys6_DnaBD"/>
</dbReference>
<keyword evidence="2" id="KW-0479">Metal-binding</keyword>
<dbReference type="GO" id="GO:0008270">
    <property type="term" value="F:zinc ion binding"/>
    <property type="evidence" value="ECO:0007669"/>
    <property type="project" value="InterPro"/>
</dbReference>
<evidence type="ECO:0000313" key="9">
    <source>
        <dbReference type="Proteomes" id="UP000184073"/>
    </source>
</evidence>
<keyword evidence="3" id="KW-0805">Transcription regulation</keyword>
<evidence type="ECO:0000256" key="6">
    <source>
        <dbReference type="ARBA" id="ARBA00023242"/>
    </source>
</evidence>
<dbReference type="STRING" id="1036611.A0A1L9PYW0"/>
<dbReference type="GO" id="GO:0000981">
    <property type="term" value="F:DNA-binding transcription factor activity, RNA polymerase II-specific"/>
    <property type="evidence" value="ECO:0007669"/>
    <property type="project" value="InterPro"/>
</dbReference>
<organism evidence="8 9">
    <name type="scientific">Aspergillus versicolor CBS 583.65</name>
    <dbReference type="NCBI Taxonomy" id="1036611"/>
    <lineage>
        <taxon>Eukaryota</taxon>
        <taxon>Fungi</taxon>
        <taxon>Dikarya</taxon>
        <taxon>Ascomycota</taxon>
        <taxon>Pezizomycotina</taxon>
        <taxon>Eurotiomycetes</taxon>
        <taxon>Eurotiomycetidae</taxon>
        <taxon>Eurotiales</taxon>
        <taxon>Aspergillaceae</taxon>
        <taxon>Aspergillus</taxon>
        <taxon>Aspergillus subgen. Nidulantes</taxon>
    </lineage>
</organism>
<keyword evidence="6" id="KW-0539">Nucleus</keyword>
<evidence type="ECO:0000256" key="3">
    <source>
        <dbReference type="ARBA" id="ARBA00023015"/>
    </source>
</evidence>
<evidence type="ECO:0000313" key="8">
    <source>
        <dbReference type="EMBL" id="OJJ06632.1"/>
    </source>
</evidence>
<evidence type="ECO:0000256" key="4">
    <source>
        <dbReference type="ARBA" id="ARBA00023125"/>
    </source>
</evidence>
<dbReference type="GO" id="GO:0005634">
    <property type="term" value="C:nucleus"/>
    <property type="evidence" value="ECO:0007669"/>
    <property type="project" value="UniProtKB-SubCell"/>
</dbReference>
<dbReference type="OrthoDB" id="424974at2759"/>